<dbReference type="Proteomes" id="UP000078200">
    <property type="component" value="Unassembled WGS sequence"/>
</dbReference>
<organism evidence="2 3">
    <name type="scientific">Glossina austeni</name>
    <name type="common">Savannah tsetse fly</name>
    <dbReference type="NCBI Taxonomy" id="7395"/>
    <lineage>
        <taxon>Eukaryota</taxon>
        <taxon>Metazoa</taxon>
        <taxon>Ecdysozoa</taxon>
        <taxon>Arthropoda</taxon>
        <taxon>Hexapoda</taxon>
        <taxon>Insecta</taxon>
        <taxon>Pterygota</taxon>
        <taxon>Neoptera</taxon>
        <taxon>Endopterygota</taxon>
        <taxon>Diptera</taxon>
        <taxon>Brachycera</taxon>
        <taxon>Muscomorpha</taxon>
        <taxon>Hippoboscoidea</taxon>
        <taxon>Glossinidae</taxon>
        <taxon>Glossina</taxon>
    </lineage>
</organism>
<evidence type="ECO:0000256" key="1">
    <source>
        <dbReference type="SAM" id="Phobius"/>
    </source>
</evidence>
<dbReference type="VEuPathDB" id="VectorBase:GAUT045875"/>
<dbReference type="AlphaFoldDB" id="A0A1A9VS90"/>
<protein>
    <submittedName>
        <fullName evidence="2">Uncharacterized protein</fullName>
    </submittedName>
</protein>
<evidence type="ECO:0000313" key="2">
    <source>
        <dbReference type="EnsemblMetazoa" id="GAUT045875-PA"/>
    </source>
</evidence>
<dbReference type="EnsemblMetazoa" id="GAUT045875-RA">
    <property type="protein sequence ID" value="GAUT045875-PA"/>
    <property type="gene ID" value="GAUT045875"/>
</dbReference>
<keyword evidence="1" id="KW-0812">Transmembrane</keyword>
<keyword evidence="1" id="KW-0472">Membrane</keyword>
<sequence length="115" mass="13211">MEKALHTRQHKLRFLMMGWDNVTSTDPWSACDFLSIKVYSIVGRFRSNCTMPILPNNKLDKPTHSILLLQYKILLHLPSDTLPLILKITITFFLQVLVCMASFPNRSPSFNSTNS</sequence>
<reference evidence="2" key="1">
    <citation type="submission" date="2020-05" db="UniProtKB">
        <authorList>
            <consortium name="EnsemblMetazoa"/>
        </authorList>
    </citation>
    <scope>IDENTIFICATION</scope>
    <source>
        <strain evidence="2">TTRI</strain>
    </source>
</reference>
<proteinExistence type="predicted"/>
<accession>A0A1A9VS90</accession>
<feature type="transmembrane region" description="Helical" evidence="1">
    <location>
        <begin position="84"/>
        <end position="103"/>
    </location>
</feature>
<keyword evidence="1" id="KW-1133">Transmembrane helix</keyword>
<keyword evidence="3" id="KW-1185">Reference proteome</keyword>
<name>A0A1A9VS90_GLOAU</name>
<evidence type="ECO:0000313" key="3">
    <source>
        <dbReference type="Proteomes" id="UP000078200"/>
    </source>
</evidence>